<dbReference type="AlphaFoldDB" id="A0A8X6M3C8"/>
<feature type="compositionally biased region" description="Acidic residues" evidence="1">
    <location>
        <begin position="30"/>
        <end position="39"/>
    </location>
</feature>
<dbReference type="EMBL" id="BMAO01029251">
    <property type="protein sequence ID" value="GFR30522.1"/>
    <property type="molecule type" value="Genomic_DNA"/>
</dbReference>
<feature type="region of interest" description="Disordered" evidence="1">
    <location>
        <begin position="30"/>
        <end position="55"/>
    </location>
</feature>
<dbReference type="Proteomes" id="UP000887116">
    <property type="component" value="Unassembled WGS sequence"/>
</dbReference>
<accession>A0A8X6M3C8</accession>
<name>A0A8X6M3C8_TRICU</name>
<evidence type="ECO:0000256" key="1">
    <source>
        <dbReference type="SAM" id="MobiDB-lite"/>
    </source>
</evidence>
<organism evidence="2 3">
    <name type="scientific">Trichonephila clavata</name>
    <name type="common">Joro spider</name>
    <name type="synonym">Nephila clavata</name>
    <dbReference type="NCBI Taxonomy" id="2740835"/>
    <lineage>
        <taxon>Eukaryota</taxon>
        <taxon>Metazoa</taxon>
        <taxon>Ecdysozoa</taxon>
        <taxon>Arthropoda</taxon>
        <taxon>Chelicerata</taxon>
        <taxon>Arachnida</taxon>
        <taxon>Araneae</taxon>
        <taxon>Araneomorphae</taxon>
        <taxon>Entelegynae</taxon>
        <taxon>Araneoidea</taxon>
        <taxon>Nephilidae</taxon>
        <taxon>Trichonephila</taxon>
    </lineage>
</organism>
<proteinExistence type="predicted"/>
<sequence>VGQAPALADKIIQTDAVHFTEEDLETLLEDDAEEPEITDVETQTNPTSHHGGGDNVKSVLMQTDNEKTGSVKFYQKRQLLYTQEIDIGVQAVKPLSDHCTRVNFKTYRISLMEFESAGWRLDYTSKSGKKLGIMANKRLSKMADFESQTDPVKRALAANAADIEPNVFSSMD</sequence>
<feature type="non-terminal residue" evidence="2">
    <location>
        <position position="172"/>
    </location>
</feature>
<protein>
    <submittedName>
        <fullName evidence="2">Kyphoscoliosis peptidase</fullName>
    </submittedName>
</protein>
<gene>
    <name evidence="2" type="primary">Ky</name>
    <name evidence="2" type="ORF">TNCT_608171</name>
</gene>
<evidence type="ECO:0000313" key="2">
    <source>
        <dbReference type="EMBL" id="GFR30522.1"/>
    </source>
</evidence>
<reference evidence="2" key="1">
    <citation type="submission" date="2020-07" db="EMBL/GenBank/DDBJ databases">
        <title>Multicomponent nature underlies the extraordinary mechanical properties of spider dragline silk.</title>
        <authorList>
            <person name="Kono N."/>
            <person name="Nakamura H."/>
            <person name="Mori M."/>
            <person name="Yoshida Y."/>
            <person name="Ohtoshi R."/>
            <person name="Malay A.D."/>
            <person name="Moran D.A.P."/>
            <person name="Tomita M."/>
            <person name="Numata K."/>
            <person name="Arakawa K."/>
        </authorList>
    </citation>
    <scope>NUCLEOTIDE SEQUENCE</scope>
</reference>
<evidence type="ECO:0000313" key="3">
    <source>
        <dbReference type="Proteomes" id="UP000887116"/>
    </source>
</evidence>
<comment type="caution">
    <text evidence="2">The sequence shown here is derived from an EMBL/GenBank/DDBJ whole genome shotgun (WGS) entry which is preliminary data.</text>
</comment>
<dbReference type="OrthoDB" id="6129702at2759"/>
<keyword evidence="3" id="KW-1185">Reference proteome</keyword>